<keyword evidence="7" id="KW-0479">Metal-binding</keyword>
<dbReference type="STRING" id="1424294.Gferi_18760"/>
<name>A0A1D8GQL8_9FIRM</name>
<dbReference type="PANTHER" id="PTHR42861">
    <property type="entry name" value="CALCIUM-TRANSPORTING ATPASE"/>
    <property type="match status" value="1"/>
</dbReference>
<dbReference type="Pfam" id="PF00122">
    <property type="entry name" value="E1-E2_ATPase"/>
    <property type="match status" value="1"/>
</dbReference>
<comment type="similarity">
    <text evidence="2">Belongs to the cation transport ATPase (P-type) (TC 3.A.3) family. Type IIA subfamily.</text>
</comment>
<dbReference type="InterPro" id="IPR006068">
    <property type="entry name" value="ATPase_P-typ_cation-transptr_C"/>
</dbReference>
<evidence type="ECO:0000256" key="8">
    <source>
        <dbReference type="ARBA" id="ARBA00022741"/>
    </source>
</evidence>
<evidence type="ECO:0000256" key="4">
    <source>
        <dbReference type="ARBA" id="ARBA00022475"/>
    </source>
</evidence>
<dbReference type="InterPro" id="IPR044492">
    <property type="entry name" value="P_typ_ATPase_HD_dom"/>
</dbReference>
<comment type="subcellular location">
    <subcellularLocation>
        <location evidence="1">Cell membrane</location>
        <topology evidence="1">Multi-pass membrane protein</topology>
    </subcellularLocation>
</comment>
<dbReference type="PRINTS" id="PR00120">
    <property type="entry name" value="HATPASE"/>
</dbReference>
<evidence type="ECO:0000313" key="17">
    <source>
        <dbReference type="Proteomes" id="UP000095743"/>
    </source>
</evidence>
<dbReference type="GO" id="GO:0016887">
    <property type="term" value="F:ATP hydrolysis activity"/>
    <property type="evidence" value="ECO:0007669"/>
    <property type="project" value="InterPro"/>
</dbReference>
<evidence type="ECO:0000256" key="6">
    <source>
        <dbReference type="ARBA" id="ARBA00022692"/>
    </source>
</evidence>
<keyword evidence="10" id="KW-1278">Translocase</keyword>
<evidence type="ECO:0000313" key="16">
    <source>
        <dbReference type="EMBL" id="AOT73206.1"/>
    </source>
</evidence>
<evidence type="ECO:0000259" key="15">
    <source>
        <dbReference type="SMART" id="SM00831"/>
    </source>
</evidence>
<dbReference type="EMBL" id="CP017269">
    <property type="protein sequence ID" value="AOT73206.1"/>
    <property type="molecule type" value="Genomic_DNA"/>
</dbReference>
<evidence type="ECO:0000256" key="13">
    <source>
        <dbReference type="ARBA" id="ARBA00048694"/>
    </source>
</evidence>
<feature type="domain" description="Cation-transporting P-type ATPase N-terminal" evidence="15">
    <location>
        <begin position="1"/>
        <end position="66"/>
    </location>
</feature>
<keyword evidence="5" id="KW-0109">Calcium transport</keyword>
<dbReference type="SUPFAM" id="SSF81660">
    <property type="entry name" value="Metal cation-transporting ATPase, ATP-binding domain N"/>
    <property type="match status" value="1"/>
</dbReference>
<dbReference type="Pfam" id="PF13246">
    <property type="entry name" value="Cation_ATPase"/>
    <property type="match status" value="1"/>
</dbReference>
<evidence type="ECO:0000256" key="3">
    <source>
        <dbReference type="ARBA" id="ARBA00012790"/>
    </source>
</evidence>
<accession>A0A1D8GQL8</accession>
<dbReference type="PRINTS" id="PR00119">
    <property type="entry name" value="CATATPASE"/>
</dbReference>
<keyword evidence="17" id="KW-1185">Reference proteome</keyword>
<keyword evidence="12 14" id="KW-0472">Membrane</keyword>
<dbReference type="InterPro" id="IPR023299">
    <property type="entry name" value="ATPase_P-typ_cyto_dom_N"/>
</dbReference>
<evidence type="ECO:0000256" key="12">
    <source>
        <dbReference type="ARBA" id="ARBA00023136"/>
    </source>
</evidence>
<dbReference type="Gene3D" id="3.40.50.1000">
    <property type="entry name" value="HAD superfamily/HAD-like"/>
    <property type="match status" value="1"/>
</dbReference>
<sequence length="887" mass="96129">MSKQLDTNLFEGLSSMEAATRFRTYGLNQFKQKKPRSLLSMFLNQFDSFIIKLLLGASGVSLLLGQVVDAAAILVIIGLESALGVWQEYKAERSLDALKQLSTPTACVIRDGVEKKVSSTQLVPGDVILLESGNTVPADVRLIESYGIEVMEASLTGESNSVSKKVHNLNNKDLPLGDRVNMLYMGTSVIRGRGKALVVSTGMYTEMGKIAAMLNDVKAESTPLQKDLNQLAKIITWGCLGICSLITVGGVLGGHPLLEMLRTGVSLAVGAIPEGLTTVLTISLAFGVQRMAKKNAIVKTLPAVETLSCTKVICTDKTGTLTQNEMTVKEIATLDKKIEITGEGYQKKGTLLYNQNAIIASKYRDLRLLLTSGALCNNAEIEKLAGEKYEIKGDPTEAALLIAVEKSGLPLEDFSCYRREHEIPFDADVKRMTAICSDAQNHYHVFSKGAVDSILEQCSSVMMDDQVLDISQEYIDTIVSMHDNMASRALRVLALAYKPLDYKSDSLIEGGLDNQMIFLGLVGMMDPPREGVKEAIGKCHQAGIKVVMITGDHKETAAAIAKSIDLLTEDGIVLSGEELDALDADALSNEIGKVQVFARTCPEQKLKIVRAFKKKGYIVAMTGDGVNDAPAIKEAHVGIAMGKSGTDVTREASSIILTDDNFSTIVKAVEEGRTINRNIKKFVKYVLSGNFAEVLAIFLASITGMPVPLIPSQILMINLVTEGIPALSLGVDPPEKDIMQEPPRDAIHSIFDSRLKRRIITRGIATGLTTLGVFGGTLFLTGNLVRARTMAFANLVSCQMLHAFECSSMSIRRNKALLPAVAISTGLMLASIYIPSLAAVFSMGPLNIEDWLMILLSTTILSRLDDFFKDVLYVTRIRKTPSFGVVN</sequence>
<evidence type="ECO:0000256" key="5">
    <source>
        <dbReference type="ARBA" id="ARBA00022568"/>
    </source>
</evidence>
<dbReference type="InterPro" id="IPR023214">
    <property type="entry name" value="HAD_sf"/>
</dbReference>
<dbReference type="SMART" id="SM00831">
    <property type="entry name" value="Cation_ATPase_N"/>
    <property type="match status" value="1"/>
</dbReference>
<keyword evidence="5" id="KW-0106">Calcium</keyword>
<keyword evidence="9" id="KW-0067">ATP-binding</keyword>
<dbReference type="Gene3D" id="3.40.1110.10">
    <property type="entry name" value="Calcium-transporting ATPase, cytoplasmic domain N"/>
    <property type="match status" value="1"/>
</dbReference>
<keyword evidence="11 14" id="KW-1133">Transmembrane helix</keyword>
<evidence type="ECO:0000256" key="9">
    <source>
        <dbReference type="ARBA" id="ARBA00022840"/>
    </source>
</evidence>
<keyword evidence="5" id="KW-0406">Ion transport</keyword>
<dbReference type="EC" id="7.2.2.10" evidence="3"/>
<keyword evidence="6 14" id="KW-0812">Transmembrane</keyword>
<dbReference type="InterPro" id="IPR004014">
    <property type="entry name" value="ATPase_P-typ_cation-transptr_N"/>
</dbReference>
<dbReference type="InterPro" id="IPR008250">
    <property type="entry name" value="ATPase_P-typ_transduc_dom_A_sf"/>
</dbReference>
<dbReference type="SUPFAM" id="SSF81653">
    <property type="entry name" value="Calcium ATPase, transduction domain A"/>
    <property type="match status" value="1"/>
</dbReference>
<dbReference type="SFLD" id="SFLDG00002">
    <property type="entry name" value="C1.7:_P-type_atpase_like"/>
    <property type="match status" value="1"/>
</dbReference>
<dbReference type="InterPro" id="IPR036412">
    <property type="entry name" value="HAD-like_sf"/>
</dbReference>
<dbReference type="GO" id="GO:0005388">
    <property type="term" value="F:P-type calcium transporter activity"/>
    <property type="evidence" value="ECO:0007669"/>
    <property type="project" value="UniProtKB-EC"/>
</dbReference>
<feature type="transmembrane region" description="Helical" evidence="14">
    <location>
        <begin position="265"/>
        <end position="288"/>
    </location>
</feature>
<dbReference type="NCBIfam" id="TIGR01494">
    <property type="entry name" value="ATPase_P-type"/>
    <property type="match status" value="2"/>
</dbReference>
<dbReference type="Gene3D" id="1.20.1110.10">
    <property type="entry name" value="Calcium-transporting ATPase, transmembrane domain"/>
    <property type="match status" value="1"/>
</dbReference>
<dbReference type="InterPro" id="IPR018303">
    <property type="entry name" value="ATPase_P-typ_P_site"/>
</dbReference>
<dbReference type="SFLD" id="SFLDS00003">
    <property type="entry name" value="Haloacid_Dehalogenase"/>
    <property type="match status" value="1"/>
</dbReference>
<evidence type="ECO:0000256" key="11">
    <source>
        <dbReference type="ARBA" id="ARBA00022989"/>
    </source>
</evidence>
<dbReference type="SUPFAM" id="SSF56784">
    <property type="entry name" value="HAD-like"/>
    <property type="match status" value="1"/>
</dbReference>
<keyword evidence="5" id="KW-0813">Transport</keyword>
<evidence type="ECO:0000256" key="14">
    <source>
        <dbReference type="SAM" id="Phobius"/>
    </source>
</evidence>
<evidence type="ECO:0000256" key="10">
    <source>
        <dbReference type="ARBA" id="ARBA00022967"/>
    </source>
</evidence>
<dbReference type="GO" id="GO:0005886">
    <property type="term" value="C:plasma membrane"/>
    <property type="evidence" value="ECO:0007669"/>
    <property type="project" value="UniProtKB-SubCell"/>
</dbReference>
<proteinExistence type="inferred from homology"/>
<feature type="transmembrane region" description="Helical" evidence="14">
    <location>
        <begin position="759"/>
        <end position="779"/>
    </location>
</feature>
<evidence type="ECO:0000256" key="1">
    <source>
        <dbReference type="ARBA" id="ARBA00004651"/>
    </source>
</evidence>
<keyword evidence="8" id="KW-0547">Nucleotide-binding</keyword>
<dbReference type="SFLD" id="SFLDF00027">
    <property type="entry name" value="p-type_atpase"/>
    <property type="match status" value="1"/>
</dbReference>
<dbReference type="GO" id="GO:0140352">
    <property type="term" value="P:export from cell"/>
    <property type="evidence" value="ECO:0007669"/>
    <property type="project" value="UniProtKB-ARBA"/>
</dbReference>
<dbReference type="InterPro" id="IPR023298">
    <property type="entry name" value="ATPase_P-typ_TM_dom_sf"/>
</dbReference>
<reference evidence="16 17" key="1">
    <citation type="submission" date="2016-09" db="EMBL/GenBank/DDBJ databases">
        <title>Genomic analysis reveals versatility of anaerobic energy metabolism of Geosporobacter ferrireducens IRF9 of phylum Firmicutes.</title>
        <authorList>
            <person name="Kim S.-J."/>
        </authorList>
    </citation>
    <scope>NUCLEOTIDE SEQUENCE [LARGE SCALE GENOMIC DNA]</scope>
    <source>
        <strain evidence="16 17">IRF9</strain>
    </source>
</reference>
<dbReference type="AlphaFoldDB" id="A0A1D8GQL8"/>
<dbReference type="Gene3D" id="2.70.150.10">
    <property type="entry name" value="Calcium-transporting ATPase, cytoplasmic transduction domain A"/>
    <property type="match status" value="1"/>
</dbReference>
<evidence type="ECO:0000256" key="2">
    <source>
        <dbReference type="ARBA" id="ARBA00005675"/>
    </source>
</evidence>
<dbReference type="InterPro" id="IPR001757">
    <property type="entry name" value="P_typ_ATPase"/>
</dbReference>
<dbReference type="InterPro" id="IPR059000">
    <property type="entry name" value="ATPase_P-type_domA"/>
</dbReference>
<dbReference type="FunFam" id="3.40.50.1000:FF:000028">
    <property type="entry name" value="Calcium-transporting P-type ATPase, putative"/>
    <property type="match status" value="1"/>
</dbReference>
<feature type="transmembrane region" description="Helical" evidence="14">
    <location>
        <begin position="63"/>
        <end position="86"/>
    </location>
</feature>
<keyword evidence="4" id="KW-1003">Cell membrane</keyword>
<protein>
    <recommendedName>
        <fullName evidence="3">P-type Ca(2+) transporter</fullName>
        <ecNumber evidence="3">7.2.2.10</ecNumber>
    </recommendedName>
</protein>
<feature type="transmembrane region" description="Helical" evidence="14">
    <location>
        <begin position="234"/>
        <end position="253"/>
    </location>
</feature>
<dbReference type="Pfam" id="PF00690">
    <property type="entry name" value="Cation_ATPase_N"/>
    <property type="match status" value="1"/>
</dbReference>
<comment type="catalytic activity">
    <reaction evidence="13">
        <text>Ca(2+)(in) + ATP + H2O = Ca(2+)(out) + ADP + phosphate + H(+)</text>
        <dbReference type="Rhea" id="RHEA:18105"/>
        <dbReference type="ChEBI" id="CHEBI:15377"/>
        <dbReference type="ChEBI" id="CHEBI:15378"/>
        <dbReference type="ChEBI" id="CHEBI:29108"/>
        <dbReference type="ChEBI" id="CHEBI:30616"/>
        <dbReference type="ChEBI" id="CHEBI:43474"/>
        <dbReference type="ChEBI" id="CHEBI:456216"/>
        <dbReference type="EC" id="7.2.2.10"/>
    </reaction>
</comment>
<dbReference type="Proteomes" id="UP000095743">
    <property type="component" value="Chromosome"/>
</dbReference>
<gene>
    <name evidence="16" type="ORF">Gferi_18760</name>
</gene>
<dbReference type="KEGG" id="gfe:Gferi_18760"/>
<evidence type="ECO:0000256" key="7">
    <source>
        <dbReference type="ARBA" id="ARBA00022723"/>
    </source>
</evidence>
<feature type="transmembrane region" description="Helical" evidence="14">
    <location>
        <begin position="682"/>
        <end position="702"/>
    </location>
</feature>
<dbReference type="SUPFAM" id="SSF81665">
    <property type="entry name" value="Calcium ATPase, transmembrane domain M"/>
    <property type="match status" value="1"/>
</dbReference>
<dbReference type="GO" id="GO:0005524">
    <property type="term" value="F:ATP binding"/>
    <property type="evidence" value="ECO:0007669"/>
    <property type="project" value="UniProtKB-KW"/>
</dbReference>
<dbReference type="PROSITE" id="PS00154">
    <property type="entry name" value="ATPASE_E1_E2"/>
    <property type="match status" value="1"/>
</dbReference>
<dbReference type="Pfam" id="PF00689">
    <property type="entry name" value="Cation_ATPase_C"/>
    <property type="match status" value="1"/>
</dbReference>
<dbReference type="GO" id="GO:0046872">
    <property type="term" value="F:metal ion binding"/>
    <property type="evidence" value="ECO:0007669"/>
    <property type="project" value="UniProtKB-KW"/>
</dbReference>
<feature type="transmembrane region" description="Helical" evidence="14">
    <location>
        <begin position="816"/>
        <end position="839"/>
    </location>
</feature>
<dbReference type="FunFam" id="2.70.150.10:FF:000016">
    <property type="entry name" value="Calcium-transporting P-type ATPase putative"/>
    <property type="match status" value="1"/>
</dbReference>
<organism evidence="16 17">
    <name type="scientific">Geosporobacter ferrireducens</name>
    <dbReference type="NCBI Taxonomy" id="1424294"/>
    <lineage>
        <taxon>Bacteria</taxon>
        <taxon>Bacillati</taxon>
        <taxon>Bacillota</taxon>
        <taxon>Clostridia</taxon>
        <taxon>Peptostreptococcales</taxon>
        <taxon>Thermotaleaceae</taxon>
        <taxon>Geosporobacter</taxon>
    </lineage>
</organism>